<dbReference type="EMBL" id="PDCP01000109">
    <property type="protein sequence ID" value="PEG33496.1"/>
    <property type="molecule type" value="Genomic_DNA"/>
</dbReference>
<evidence type="ECO:0000313" key="1">
    <source>
        <dbReference type="EMBL" id="PEG33496.1"/>
    </source>
</evidence>
<sequence length="63" mass="6379">MSRVRHLAGFAAVAVFLGGLSVPTIPSAEATLCGSIGGRHVDVTGCADPLSYLQNVPPPPPPL</sequence>
<feature type="non-terminal residue" evidence="1">
    <location>
        <position position="63"/>
    </location>
</feature>
<proteinExistence type="predicted"/>
<name>A0A2A7MP80_MYCAG</name>
<keyword evidence="2" id="KW-1185">Reference proteome</keyword>
<organism evidence="1 2">
    <name type="scientific">Mycolicibacterium agri</name>
    <name type="common">Mycobacterium agri</name>
    <dbReference type="NCBI Taxonomy" id="36811"/>
    <lineage>
        <taxon>Bacteria</taxon>
        <taxon>Bacillati</taxon>
        <taxon>Actinomycetota</taxon>
        <taxon>Actinomycetes</taxon>
        <taxon>Mycobacteriales</taxon>
        <taxon>Mycobacteriaceae</taxon>
        <taxon>Mycolicibacterium</taxon>
    </lineage>
</organism>
<comment type="caution">
    <text evidence="1">The sequence shown here is derived from an EMBL/GenBank/DDBJ whole genome shotgun (WGS) entry which is preliminary data.</text>
</comment>
<dbReference type="Proteomes" id="UP000220914">
    <property type="component" value="Unassembled WGS sequence"/>
</dbReference>
<gene>
    <name evidence="1" type="ORF">CQY20_30545</name>
</gene>
<dbReference type="AlphaFoldDB" id="A0A2A7MP80"/>
<evidence type="ECO:0000313" key="2">
    <source>
        <dbReference type="Proteomes" id="UP000220914"/>
    </source>
</evidence>
<protein>
    <submittedName>
        <fullName evidence="1">RNA-binding protein</fullName>
    </submittedName>
</protein>
<reference evidence="1 2" key="1">
    <citation type="submission" date="2017-10" db="EMBL/GenBank/DDBJ databases">
        <title>The new phylogeny of genus Mycobacterium.</title>
        <authorList>
            <person name="Tortoli E."/>
            <person name="Trovato A."/>
            <person name="Cirillo D.M."/>
        </authorList>
    </citation>
    <scope>NUCLEOTIDE SEQUENCE [LARGE SCALE GENOMIC DNA]</scope>
    <source>
        <strain evidence="1 2">CCUG37673</strain>
    </source>
</reference>
<accession>A0A2A7MP80</accession>